<dbReference type="Pfam" id="PF13560">
    <property type="entry name" value="HTH_31"/>
    <property type="match status" value="1"/>
</dbReference>
<comment type="caution">
    <text evidence="2">The sequence shown here is derived from an EMBL/GenBank/DDBJ whole genome shotgun (WGS) entry which is preliminary data.</text>
</comment>
<dbReference type="Proteomes" id="UP000245992">
    <property type="component" value="Unassembled WGS sequence"/>
</dbReference>
<gene>
    <name evidence="2" type="ORF">Y717_07190</name>
</gene>
<dbReference type="InterPro" id="IPR043917">
    <property type="entry name" value="DUF5753"/>
</dbReference>
<dbReference type="CDD" id="cd00093">
    <property type="entry name" value="HTH_XRE"/>
    <property type="match status" value="1"/>
</dbReference>
<dbReference type="EMBL" id="AZSP01000124">
    <property type="protein sequence ID" value="PVE11986.1"/>
    <property type="molecule type" value="Genomic_DNA"/>
</dbReference>
<dbReference type="SMART" id="SM00530">
    <property type="entry name" value="HTH_XRE"/>
    <property type="match status" value="1"/>
</dbReference>
<dbReference type="STRING" id="1440053.GCA_000718095_03617"/>
<proteinExistence type="predicted"/>
<reference evidence="2 3" key="1">
    <citation type="submission" date="2013-12" db="EMBL/GenBank/DDBJ databases">
        <title>Annotated genome of Streptomyces scopuliridis.</title>
        <authorList>
            <person name="Olson J.B."/>
        </authorList>
    </citation>
    <scope>NUCLEOTIDE SEQUENCE [LARGE SCALE GENOMIC DNA]</scope>
    <source>
        <strain evidence="2 3">RB72</strain>
    </source>
</reference>
<dbReference type="OrthoDB" id="2897536at2"/>
<organism evidence="2 3">
    <name type="scientific">Streptomyces scopuliridis RB72</name>
    <dbReference type="NCBI Taxonomy" id="1440053"/>
    <lineage>
        <taxon>Bacteria</taxon>
        <taxon>Bacillati</taxon>
        <taxon>Actinomycetota</taxon>
        <taxon>Actinomycetes</taxon>
        <taxon>Kitasatosporales</taxon>
        <taxon>Streptomycetaceae</taxon>
        <taxon>Streptomyces</taxon>
    </lineage>
</organism>
<feature type="domain" description="HTH cro/C1-type" evidence="1">
    <location>
        <begin position="22"/>
        <end position="75"/>
    </location>
</feature>
<dbReference type="PROSITE" id="PS50943">
    <property type="entry name" value="HTH_CROC1"/>
    <property type="match status" value="1"/>
</dbReference>
<name>A0A2T7TA71_9ACTN</name>
<evidence type="ECO:0000259" key="1">
    <source>
        <dbReference type="PROSITE" id="PS50943"/>
    </source>
</evidence>
<sequence length="277" mass="30817">MSDGLKRATGPVSGAAYFGAEVREWRLGKGLSQREVGAPARYGQQYVAKVEAGDRMASPEFADGCDQVFGTPGMFARLRDRCAEKGGYPDWFEPYRLLELRASAALTFSNGLIAGLLQTEAYAHAMFRKGCPTDDLDETAAKVARRLKRREVLERENPPLVWVVLDESCLRRTIGSPAVMAEQLAHLIKEAESPRFTIQLLPFSSGAISWHLGFTLLKFDDDEPDMLYQETLGAGHVTDSRKVVAEASLIYDRMRADALSPAASLKRLREVMKDWTR</sequence>
<dbReference type="InterPro" id="IPR010982">
    <property type="entry name" value="Lambda_DNA-bd_dom_sf"/>
</dbReference>
<dbReference type="RefSeq" id="WP_030352665.1">
    <property type="nucleotide sequence ID" value="NZ_AZSP01000124.1"/>
</dbReference>
<dbReference type="GeneID" id="95545080"/>
<dbReference type="SUPFAM" id="SSF47413">
    <property type="entry name" value="lambda repressor-like DNA-binding domains"/>
    <property type="match status" value="1"/>
</dbReference>
<dbReference type="InterPro" id="IPR001387">
    <property type="entry name" value="Cro/C1-type_HTH"/>
</dbReference>
<keyword evidence="3" id="KW-1185">Reference proteome</keyword>
<accession>A0A2T7TA71</accession>
<dbReference type="Gene3D" id="1.10.260.40">
    <property type="entry name" value="lambda repressor-like DNA-binding domains"/>
    <property type="match status" value="1"/>
</dbReference>
<evidence type="ECO:0000313" key="2">
    <source>
        <dbReference type="EMBL" id="PVE11986.1"/>
    </source>
</evidence>
<keyword evidence="2" id="KW-0238">DNA-binding</keyword>
<protein>
    <submittedName>
        <fullName evidence="2">DNA-binding protein</fullName>
    </submittedName>
</protein>
<evidence type="ECO:0000313" key="3">
    <source>
        <dbReference type="Proteomes" id="UP000245992"/>
    </source>
</evidence>
<dbReference type="Pfam" id="PF19054">
    <property type="entry name" value="DUF5753"/>
    <property type="match status" value="1"/>
</dbReference>
<dbReference type="GO" id="GO:0003677">
    <property type="term" value="F:DNA binding"/>
    <property type="evidence" value="ECO:0007669"/>
    <property type="project" value="UniProtKB-KW"/>
</dbReference>
<dbReference type="AlphaFoldDB" id="A0A2T7TA71"/>